<dbReference type="STRING" id="988821.SAMN05421867_11117"/>
<dbReference type="SUPFAM" id="SSF52821">
    <property type="entry name" value="Rhodanese/Cell cycle control phosphatase"/>
    <property type="match status" value="2"/>
</dbReference>
<reference evidence="4 5" key="1">
    <citation type="submission" date="2016-10" db="EMBL/GenBank/DDBJ databases">
        <authorList>
            <person name="de Groot N.N."/>
        </authorList>
    </citation>
    <scope>NUCLEOTIDE SEQUENCE [LARGE SCALE GENOMIC DNA]</scope>
    <source>
        <strain evidence="4 5">CGMCC 4.6945</strain>
    </source>
</reference>
<name>A0A1I0ZG00_9CELL</name>
<dbReference type="Gene3D" id="3.40.50.1820">
    <property type="entry name" value="alpha/beta hydrolase"/>
    <property type="match status" value="1"/>
</dbReference>
<keyword evidence="4" id="KW-0670">Pyruvate</keyword>
<dbReference type="SMART" id="SM00450">
    <property type="entry name" value="RHOD"/>
    <property type="match status" value="2"/>
</dbReference>
<dbReference type="EMBL" id="FOKA01000011">
    <property type="protein sequence ID" value="SFB24451.1"/>
    <property type="molecule type" value="Genomic_DNA"/>
</dbReference>
<dbReference type="PANTHER" id="PTHR11364:SF27">
    <property type="entry name" value="SULFURTRANSFERASE"/>
    <property type="match status" value="1"/>
</dbReference>
<dbReference type="InterPro" id="IPR036873">
    <property type="entry name" value="Rhodanese-like_dom_sf"/>
</dbReference>
<dbReference type="PANTHER" id="PTHR11364">
    <property type="entry name" value="THIOSULFATE SULFERTANSFERASE"/>
    <property type="match status" value="1"/>
</dbReference>
<evidence type="ECO:0000313" key="4">
    <source>
        <dbReference type="EMBL" id="SFB24451.1"/>
    </source>
</evidence>
<keyword evidence="1 4" id="KW-0808">Transferase</keyword>
<sequence length="565" mass="57472">MTDTLSTDVLTPELLEATDLPGDDTARRHLVGPAELHALLGGPTPPVVLDVRWSLAAPDGRPAHRAGRVPGAVYVDLERELAGHGAPTDGRHPLPAVADLQAAARRWGVRADRPVVVADDAGGQSAARAWWLLRWAGLTDVRVLDGGLGAWRAAGLPLESGDAPAPVPGDVVLSGGYLPTVDADGAAALARDGRLLDARAGERYRGEVEPVDPRAGHIPGAVSAPTAENLGADGRLLPADALAARFAALGVRPDVPVGVSCGSGVTAAHEALALTVAGYAPVLFPGSWSAWSNDPARPVATGPEPDGTPAGATVATRTWTEPDGIAPRGTLVVLVGRGETPEVYERFGRRLSADAYRIVAVDEGRHRREAVAALLADASLPAPRVLVGVDAGALAAVTATTTAAAAGTPGPDAVVLVGLPGAAEPGSGPWGGSWSDEVAARTACPNHRKVLDRAARSGIGASVLGSSATTVLSPARAARAALGVPVLALHGAADAISPAVDAVPLYRRLGAGEVVLVEDGLHDVLNDVAHRTVAATLVLFLERLRLRSARGGLAPIARDVAGERA</sequence>
<dbReference type="Proteomes" id="UP000199012">
    <property type="component" value="Unassembled WGS sequence"/>
</dbReference>
<keyword evidence="2" id="KW-0677">Repeat</keyword>
<dbReference type="InterPro" id="IPR001763">
    <property type="entry name" value="Rhodanese-like_dom"/>
</dbReference>
<evidence type="ECO:0000313" key="5">
    <source>
        <dbReference type="Proteomes" id="UP000199012"/>
    </source>
</evidence>
<dbReference type="GO" id="GO:0004792">
    <property type="term" value="F:thiosulfate-cyanide sulfurtransferase activity"/>
    <property type="evidence" value="ECO:0007669"/>
    <property type="project" value="TreeGrafter"/>
</dbReference>
<dbReference type="AlphaFoldDB" id="A0A1I0ZG00"/>
<dbReference type="CDD" id="cd01449">
    <property type="entry name" value="TST_Repeat_2"/>
    <property type="match status" value="1"/>
</dbReference>
<proteinExistence type="predicted"/>
<gene>
    <name evidence="4" type="ORF">SAMN05421867_11117</name>
</gene>
<dbReference type="InterPro" id="IPR045078">
    <property type="entry name" value="TST/MPST-like"/>
</dbReference>
<evidence type="ECO:0000256" key="2">
    <source>
        <dbReference type="ARBA" id="ARBA00022737"/>
    </source>
</evidence>
<evidence type="ECO:0000256" key="1">
    <source>
        <dbReference type="ARBA" id="ARBA00022679"/>
    </source>
</evidence>
<evidence type="ECO:0000259" key="3">
    <source>
        <dbReference type="PROSITE" id="PS50206"/>
    </source>
</evidence>
<accession>A0A1I0ZG00</accession>
<dbReference type="Pfam" id="PF00581">
    <property type="entry name" value="Rhodanese"/>
    <property type="match status" value="2"/>
</dbReference>
<dbReference type="SUPFAM" id="SSF53474">
    <property type="entry name" value="alpha/beta-Hydrolases"/>
    <property type="match status" value="1"/>
</dbReference>
<keyword evidence="5" id="KW-1185">Reference proteome</keyword>
<feature type="domain" description="Rhodanese" evidence="3">
    <location>
        <begin position="42"/>
        <end position="160"/>
    </location>
</feature>
<feature type="domain" description="Rhodanese" evidence="3">
    <location>
        <begin position="189"/>
        <end position="300"/>
    </location>
</feature>
<protein>
    <submittedName>
        <fullName evidence="4">3-mercaptopyruvate sulfurtransferase SseA, contains two rhodanese domains</fullName>
    </submittedName>
</protein>
<organism evidence="4 5">
    <name type="scientific">Cellulomonas marina</name>
    <dbReference type="NCBI Taxonomy" id="988821"/>
    <lineage>
        <taxon>Bacteria</taxon>
        <taxon>Bacillati</taxon>
        <taxon>Actinomycetota</taxon>
        <taxon>Actinomycetes</taxon>
        <taxon>Micrococcales</taxon>
        <taxon>Cellulomonadaceae</taxon>
        <taxon>Cellulomonas</taxon>
    </lineage>
</organism>
<dbReference type="Gene3D" id="3.40.250.10">
    <property type="entry name" value="Rhodanese-like domain"/>
    <property type="match status" value="2"/>
</dbReference>
<dbReference type="InterPro" id="IPR029058">
    <property type="entry name" value="AB_hydrolase_fold"/>
</dbReference>
<dbReference type="PROSITE" id="PS50206">
    <property type="entry name" value="RHODANESE_3"/>
    <property type="match status" value="2"/>
</dbReference>
<dbReference type="CDD" id="cd01448">
    <property type="entry name" value="TST_Repeat_1"/>
    <property type="match status" value="1"/>
</dbReference>